<evidence type="ECO:0000313" key="7">
    <source>
        <dbReference type="EMBL" id="KRL54936.1"/>
    </source>
</evidence>
<reference evidence="7 8" key="1">
    <citation type="journal article" date="2015" name="Genome Announc.">
        <title>Expanding the biotechnology potential of lactobacilli through comparative genomics of 213 strains and associated genera.</title>
        <authorList>
            <person name="Sun Z."/>
            <person name="Harris H.M."/>
            <person name="McCann A."/>
            <person name="Guo C."/>
            <person name="Argimon S."/>
            <person name="Zhang W."/>
            <person name="Yang X."/>
            <person name="Jeffery I.B."/>
            <person name="Cooney J.C."/>
            <person name="Kagawa T.F."/>
            <person name="Liu W."/>
            <person name="Song Y."/>
            <person name="Salvetti E."/>
            <person name="Wrobel A."/>
            <person name="Rasinkangas P."/>
            <person name="Parkhill J."/>
            <person name="Rea M.C."/>
            <person name="O'Sullivan O."/>
            <person name="Ritari J."/>
            <person name="Douillard F.P."/>
            <person name="Paul Ross R."/>
            <person name="Yang R."/>
            <person name="Briner A.E."/>
            <person name="Felis G.E."/>
            <person name="de Vos W.M."/>
            <person name="Barrangou R."/>
            <person name="Klaenhammer T.R."/>
            <person name="Caufield P.W."/>
            <person name="Cui Y."/>
            <person name="Zhang H."/>
            <person name="O'Toole P.W."/>
        </authorList>
    </citation>
    <scope>NUCLEOTIDE SEQUENCE [LARGE SCALE GENOMIC DNA]</scope>
    <source>
        <strain evidence="7 8">DSM 15707</strain>
    </source>
</reference>
<name>A0A0R1RNP9_9LACO</name>
<keyword evidence="8" id="KW-1185">Reference proteome</keyword>
<feature type="transmembrane region" description="Helical" evidence="6">
    <location>
        <begin position="34"/>
        <end position="51"/>
    </location>
</feature>
<protein>
    <recommendedName>
        <fullName evidence="9">Holin</fullName>
    </recommendedName>
</protein>
<proteinExistence type="inferred from homology"/>
<evidence type="ECO:0008006" key="9">
    <source>
        <dbReference type="Google" id="ProtNLM"/>
    </source>
</evidence>
<comment type="similarity">
    <text evidence="5">Belongs to the bacteriophage holin family. Cp-1 holin subfamily.</text>
</comment>
<evidence type="ECO:0000256" key="6">
    <source>
        <dbReference type="SAM" id="Phobius"/>
    </source>
</evidence>
<dbReference type="PATRIC" id="fig|1423778.4.peg.1777"/>
<comment type="caution">
    <text evidence="7">The sequence shown here is derived from an EMBL/GenBank/DDBJ whole genome shotgun (WGS) entry which is preliminary data.</text>
</comment>
<evidence type="ECO:0000256" key="2">
    <source>
        <dbReference type="ARBA" id="ARBA00022692"/>
    </source>
</evidence>
<dbReference type="EMBL" id="AZFE01000032">
    <property type="protein sequence ID" value="KRL54936.1"/>
    <property type="molecule type" value="Genomic_DNA"/>
</dbReference>
<evidence type="ECO:0000256" key="4">
    <source>
        <dbReference type="ARBA" id="ARBA00023136"/>
    </source>
</evidence>
<evidence type="ECO:0000256" key="1">
    <source>
        <dbReference type="ARBA" id="ARBA00004141"/>
    </source>
</evidence>
<dbReference type="Proteomes" id="UP000051697">
    <property type="component" value="Unassembled WGS sequence"/>
</dbReference>
<dbReference type="Pfam" id="PF05105">
    <property type="entry name" value="Phage_holin_4_1"/>
    <property type="match status" value="1"/>
</dbReference>
<evidence type="ECO:0000256" key="5">
    <source>
        <dbReference type="ARBA" id="ARBA00023600"/>
    </source>
</evidence>
<accession>A0A0R1RNP9</accession>
<evidence type="ECO:0000313" key="8">
    <source>
        <dbReference type="Proteomes" id="UP000051697"/>
    </source>
</evidence>
<keyword evidence="3 6" id="KW-1133">Transmembrane helix</keyword>
<feature type="transmembrane region" description="Helical" evidence="6">
    <location>
        <begin position="63"/>
        <end position="85"/>
    </location>
</feature>
<evidence type="ECO:0000256" key="3">
    <source>
        <dbReference type="ARBA" id="ARBA00022989"/>
    </source>
</evidence>
<dbReference type="STRING" id="1423778.FC70_GL001738"/>
<gene>
    <name evidence="7" type="ORF">FC70_GL001738</name>
</gene>
<organism evidence="7 8">
    <name type="scientific">Paucilactobacillus oligofermentans DSM 15707 = LMG 22743</name>
    <dbReference type="NCBI Taxonomy" id="1423778"/>
    <lineage>
        <taxon>Bacteria</taxon>
        <taxon>Bacillati</taxon>
        <taxon>Bacillota</taxon>
        <taxon>Bacilli</taxon>
        <taxon>Lactobacillales</taxon>
        <taxon>Lactobacillaceae</taxon>
        <taxon>Paucilactobacillus</taxon>
    </lineage>
</organism>
<dbReference type="InterPro" id="IPR006480">
    <property type="entry name" value="Phage_holin_4_1"/>
</dbReference>
<sequence length="111" mass="12649">MFDILTGSLKAWKTDAKRHVNSTKGLNGLAKHSLILAMIAFLYPILAAMGLETEANIFLTYFIYQYGVSIMENLDVLGVPFPMPIRKKFEKMASRSDEFIKKDEEKNDKTK</sequence>
<comment type="subcellular location">
    <subcellularLocation>
        <location evidence="1">Membrane</location>
        <topology evidence="1">Multi-pass membrane protein</topology>
    </subcellularLocation>
</comment>
<keyword evidence="4 6" id="KW-0472">Membrane</keyword>
<dbReference type="NCBIfam" id="TIGR01593">
    <property type="entry name" value="holin_tox_secr"/>
    <property type="match status" value="1"/>
</dbReference>
<dbReference type="AlphaFoldDB" id="A0A0R1RNP9"/>
<dbReference type="GO" id="GO:0016020">
    <property type="term" value="C:membrane"/>
    <property type="evidence" value="ECO:0007669"/>
    <property type="project" value="UniProtKB-SubCell"/>
</dbReference>
<keyword evidence="2 6" id="KW-0812">Transmembrane</keyword>